<proteinExistence type="predicted"/>
<dbReference type="AlphaFoldDB" id="A0A9P1E9X1"/>
<feature type="compositionally biased region" description="Polar residues" evidence="1">
    <location>
        <begin position="96"/>
        <end position="118"/>
    </location>
</feature>
<feature type="region of interest" description="Disordered" evidence="1">
    <location>
        <begin position="154"/>
        <end position="195"/>
    </location>
</feature>
<reference evidence="2" key="1">
    <citation type="submission" date="2022-07" db="EMBL/GenBank/DDBJ databases">
        <authorList>
            <person name="Macas J."/>
            <person name="Novak P."/>
            <person name="Neumann P."/>
        </authorList>
    </citation>
    <scope>NUCLEOTIDE SEQUENCE</scope>
</reference>
<feature type="compositionally biased region" description="Acidic residues" evidence="1">
    <location>
        <begin position="80"/>
        <end position="94"/>
    </location>
</feature>
<keyword evidence="3" id="KW-1185">Reference proteome</keyword>
<evidence type="ECO:0000313" key="2">
    <source>
        <dbReference type="EMBL" id="CAH9089461.1"/>
    </source>
</evidence>
<dbReference type="EMBL" id="CAMAPE010000020">
    <property type="protein sequence ID" value="CAH9089461.1"/>
    <property type="molecule type" value="Genomic_DNA"/>
</dbReference>
<evidence type="ECO:0000313" key="3">
    <source>
        <dbReference type="Proteomes" id="UP001152484"/>
    </source>
</evidence>
<gene>
    <name evidence="2" type="ORF">CEURO_LOCUS10922</name>
</gene>
<dbReference type="Proteomes" id="UP001152484">
    <property type="component" value="Unassembled WGS sequence"/>
</dbReference>
<name>A0A9P1E9X1_CUSEU</name>
<evidence type="ECO:0000256" key="1">
    <source>
        <dbReference type="SAM" id="MobiDB-lite"/>
    </source>
</evidence>
<comment type="caution">
    <text evidence="2">The sequence shown here is derived from an EMBL/GenBank/DDBJ whole genome shotgun (WGS) entry which is preliminary data.</text>
</comment>
<accession>A0A9P1E9X1</accession>
<protein>
    <submittedName>
        <fullName evidence="2">Uncharacterized protein</fullName>
    </submittedName>
</protein>
<feature type="region of interest" description="Disordered" evidence="1">
    <location>
        <begin position="1"/>
        <end position="120"/>
    </location>
</feature>
<dbReference type="PANTHER" id="PTHR35707:SF1">
    <property type="entry name" value="SPC7 KINETOCHORE PROTEIN DOMAIN-CONTAINING PROTEIN"/>
    <property type="match status" value="1"/>
</dbReference>
<dbReference type="OrthoDB" id="1929367at2759"/>
<organism evidence="2 3">
    <name type="scientific">Cuscuta europaea</name>
    <name type="common">European dodder</name>
    <dbReference type="NCBI Taxonomy" id="41803"/>
    <lineage>
        <taxon>Eukaryota</taxon>
        <taxon>Viridiplantae</taxon>
        <taxon>Streptophyta</taxon>
        <taxon>Embryophyta</taxon>
        <taxon>Tracheophyta</taxon>
        <taxon>Spermatophyta</taxon>
        <taxon>Magnoliopsida</taxon>
        <taxon>eudicotyledons</taxon>
        <taxon>Gunneridae</taxon>
        <taxon>Pentapetalae</taxon>
        <taxon>asterids</taxon>
        <taxon>lamiids</taxon>
        <taxon>Solanales</taxon>
        <taxon>Convolvulaceae</taxon>
        <taxon>Cuscuteae</taxon>
        <taxon>Cuscuta</taxon>
        <taxon>Cuscuta subgen. Cuscuta</taxon>
    </lineage>
</organism>
<dbReference type="PANTHER" id="PTHR35707">
    <property type="entry name" value="OS06G0608100 PROTEIN"/>
    <property type="match status" value="1"/>
</dbReference>
<sequence>MSSKKRATGDDDRQLTASDVTMQKKKARRVSFAETASVHFFDRDEDEIPSESSSKAGDRNGFEVNELNFHQLDNSKTFDNGEDGNVSDDDEEGETTMRTSSLMPMESSSPTLGSATSINEDHFFGPVSPSFIRPGRLSDLAISDDNHEKTMDSTAISMHSRSLARSEAGPDLKTPPGIHLSAEEKTEENTPASTQGNSMVLTVTKKQILNSSFSVAKASGTSISSDMSLIGEHSKKYDYGRLSPDLDALLPGGQHQVHIRSLLDNISASTSPTNWKLDYLASKEDASGIKGFDESCKQAGAAFFHNVPSDSGIYQATHNSSVSISSNPDCISVDYGPSLSNESSKEELVVKSMGVSIDALQVKSKFTESTNKLVPLQTKKLTVYGIEMLQDSISRMLKSKKYELFLQGLLSQKNSAYQNLREKSRAVEVKFLMCRVAQEKAKLHLMLLKKDKLLEKFHSVSSGVQECISLKLNSLPLLSAKSAKGHQLGASLQTSIVNRKEMTKAARDKVSTLVQALEDSNMKITNLIRYFNTSLKMKDELNCNDTVALVKEYMVKRHHCRFFHEEMQMFDIQDMWNSPGHHIVVLKYLGILVQSLKIVTGSTSSITISNELNDATITKKFRNMDARTAFSFVLKAEISRKFFGARNLTQEIQVTQSLLGNLVDVIKEVQLARSELHNLIDTLFCSSKDEELDLHLNFISFKSGIKVKVRLGLSFLNRGTYPSETIPYVWATRANGINCDESVVGGIEDAIKSVEPGYLRILRLCRCISKAILSSGL</sequence>